<dbReference type="SUPFAM" id="SSF56112">
    <property type="entry name" value="Protein kinase-like (PK-like)"/>
    <property type="match status" value="1"/>
</dbReference>
<dbReference type="InterPro" id="IPR050167">
    <property type="entry name" value="Ser_Thr_protein_kinase"/>
</dbReference>
<evidence type="ECO:0000313" key="3">
    <source>
        <dbReference type="EMBL" id="PKY46881.1"/>
    </source>
</evidence>
<organism evidence="3 4">
    <name type="scientific">Rhizophagus irregularis</name>
    <dbReference type="NCBI Taxonomy" id="588596"/>
    <lineage>
        <taxon>Eukaryota</taxon>
        <taxon>Fungi</taxon>
        <taxon>Fungi incertae sedis</taxon>
        <taxon>Mucoromycota</taxon>
        <taxon>Glomeromycotina</taxon>
        <taxon>Glomeromycetes</taxon>
        <taxon>Glomerales</taxon>
        <taxon>Glomeraceae</taxon>
        <taxon>Rhizophagus</taxon>
    </lineage>
</organism>
<dbReference type="VEuPathDB" id="FungiDB:RhiirA1_542811"/>
<dbReference type="PROSITE" id="PS50011">
    <property type="entry name" value="PROTEIN_KINASE_DOM"/>
    <property type="match status" value="1"/>
</dbReference>
<gene>
    <name evidence="3" type="ORF">RhiirA4_461882</name>
</gene>
<dbReference type="GO" id="GO:0007165">
    <property type="term" value="P:signal transduction"/>
    <property type="evidence" value="ECO:0007669"/>
    <property type="project" value="TreeGrafter"/>
</dbReference>
<dbReference type="InterPro" id="IPR000719">
    <property type="entry name" value="Prot_kinase_dom"/>
</dbReference>
<accession>A0A2I1GJT5</accession>
<reference evidence="3 4" key="1">
    <citation type="submission" date="2015-10" db="EMBL/GenBank/DDBJ databases">
        <title>Genome analyses suggest a sexual origin of heterokaryosis in a supposedly ancient asexual fungus.</title>
        <authorList>
            <person name="Ropars J."/>
            <person name="Sedzielewska K."/>
            <person name="Noel J."/>
            <person name="Charron P."/>
            <person name="Farinelli L."/>
            <person name="Marton T."/>
            <person name="Kruger M."/>
            <person name="Pelin A."/>
            <person name="Brachmann A."/>
            <person name="Corradi N."/>
        </authorList>
    </citation>
    <scope>NUCLEOTIDE SEQUENCE [LARGE SCALE GENOMIC DNA]</scope>
    <source>
        <strain evidence="3 4">A4</strain>
    </source>
</reference>
<proteinExistence type="predicted"/>
<comment type="caution">
    <text evidence="3">The sequence shown here is derived from an EMBL/GenBank/DDBJ whole genome shotgun (WGS) entry which is preliminary data.</text>
</comment>
<name>A0A2I1GJT5_9GLOM</name>
<dbReference type="VEuPathDB" id="FungiDB:RhiirFUN_018786"/>
<dbReference type="Pfam" id="PF00069">
    <property type="entry name" value="Pkinase"/>
    <property type="match status" value="1"/>
</dbReference>
<dbReference type="InterPro" id="IPR011009">
    <property type="entry name" value="Kinase-like_dom_sf"/>
</dbReference>
<evidence type="ECO:0000313" key="4">
    <source>
        <dbReference type="Proteomes" id="UP000234323"/>
    </source>
</evidence>
<keyword evidence="3" id="KW-0808">Transferase</keyword>
<feature type="compositionally biased region" description="Basic and acidic residues" evidence="1">
    <location>
        <begin position="387"/>
        <end position="406"/>
    </location>
</feature>
<keyword evidence="3" id="KW-0418">Kinase</keyword>
<dbReference type="EMBL" id="LLXI01000494">
    <property type="protein sequence ID" value="PKY46881.1"/>
    <property type="molecule type" value="Genomic_DNA"/>
</dbReference>
<evidence type="ECO:0000256" key="1">
    <source>
        <dbReference type="SAM" id="MobiDB-lite"/>
    </source>
</evidence>
<sequence length="491" mass="57728">MSTISKVQAALNRSKALIDYNIYNNIHKQYEFRKQILLADNSLTEDEKTEVIKTISRKYDRDKNCNQECLATLWCEYCIRNYLKTEFSNWTSGNDDIDDLIQKCQTETLNPTRIIEWIPYNKLQNIEYLTKGGFSEIYTAKWIDGRYKVWNSKEQELERFGRSNKKVILKKLENMENANNNWFEEAKSHLTISNKDAKFVQCYGLTHDPLNKDYILVMELMNIDLRKYLQQIHNQPTWKVRILIARKIISALYNIHKENIIHRDLHSGNILYSLRYDEWCISDLGFCGPADKPTKISGTPLEYKNLIVQCWDADPLKRPNTKALLKKIREIDLSYQNMPNESFQPNITNNLESGYTNTYNKSYASKVHQFENFPAEPRNATEEEQEEFHSKPHDFHIPDNIDDFDKSNSNQKSSSTSTISDNFEGDNKDLLTKFNELQINSANDTQNNFIKDEIIQQQIKNYHIDISVDEDEVCNNPNFHSEEQDEFEIPD</sequence>
<dbReference type="GO" id="GO:0004672">
    <property type="term" value="F:protein kinase activity"/>
    <property type="evidence" value="ECO:0007669"/>
    <property type="project" value="InterPro"/>
</dbReference>
<evidence type="ECO:0000259" key="2">
    <source>
        <dbReference type="PROSITE" id="PS50011"/>
    </source>
</evidence>
<protein>
    <submittedName>
        <fullName evidence="3">Kinase-like protein</fullName>
    </submittedName>
</protein>
<feature type="region of interest" description="Disordered" evidence="1">
    <location>
        <begin position="377"/>
        <end position="424"/>
    </location>
</feature>
<dbReference type="Gene3D" id="1.10.510.10">
    <property type="entry name" value="Transferase(Phosphotransferase) domain 1"/>
    <property type="match status" value="1"/>
</dbReference>
<feature type="domain" description="Protein kinase" evidence="2">
    <location>
        <begin position="123"/>
        <end position="396"/>
    </location>
</feature>
<keyword evidence="4" id="KW-1185">Reference proteome</keyword>
<dbReference type="VEuPathDB" id="FungiDB:FUN_017614"/>
<feature type="non-terminal residue" evidence="3">
    <location>
        <position position="491"/>
    </location>
</feature>
<dbReference type="CDD" id="cd00180">
    <property type="entry name" value="PKc"/>
    <property type="match status" value="1"/>
</dbReference>
<dbReference type="GO" id="GO:0005524">
    <property type="term" value="F:ATP binding"/>
    <property type="evidence" value="ECO:0007669"/>
    <property type="project" value="InterPro"/>
</dbReference>
<dbReference type="PANTHER" id="PTHR23257">
    <property type="entry name" value="SERINE-THREONINE PROTEIN KINASE"/>
    <property type="match status" value="1"/>
</dbReference>
<dbReference type="PANTHER" id="PTHR23257:SF946">
    <property type="entry name" value="DUAL SPECIFICITY PROTEIN KINASE ZAK2-RELATED"/>
    <property type="match status" value="1"/>
</dbReference>
<dbReference type="GO" id="GO:0005737">
    <property type="term" value="C:cytoplasm"/>
    <property type="evidence" value="ECO:0007669"/>
    <property type="project" value="TreeGrafter"/>
</dbReference>
<dbReference type="Proteomes" id="UP000234323">
    <property type="component" value="Unassembled WGS sequence"/>
</dbReference>
<feature type="compositionally biased region" description="Low complexity" evidence="1">
    <location>
        <begin position="407"/>
        <end position="422"/>
    </location>
</feature>
<dbReference type="AlphaFoldDB" id="A0A2I1GJT5"/>